<dbReference type="InterPro" id="IPR008806">
    <property type="entry name" value="RNA_pol_III_Rpc82_C"/>
</dbReference>
<dbReference type="GO" id="GO:0006351">
    <property type="term" value="P:DNA-templated transcription"/>
    <property type="evidence" value="ECO:0007669"/>
    <property type="project" value="InterPro"/>
</dbReference>
<dbReference type="FunFam" id="1.10.10.10:FF:000420">
    <property type="entry name" value="RNA polymerase III subunit, putative"/>
    <property type="match status" value="1"/>
</dbReference>
<comment type="similarity">
    <text evidence="5">Belongs to the eukaryotic RPC3/POLR3C RNA polymerase subunit family.</text>
</comment>
<dbReference type="Gene3D" id="1.10.10.10">
    <property type="entry name" value="Winged helix-like DNA-binding domain superfamily/Winged helix DNA-binding domain"/>
    <property type="match status" value="4"/>
</dbReference>
<dbReference type="PANTHER" id="PTHR12949:SF0">
    <property type="entry name" value="DNA-DIRECTED RNA POLYMERASE III SUBUNIT RPC3"/>
    <property type="match status" value="1"/>
</dbReference>
<comment type="function">
    <text evidence="5">DNA-dependent RNA polymerase catalyzes the transcription of DNA into RNA using the four ribonucleoside triphosphates as substrates. Specific core component of RNA polymerase III which synthesizes small RNAs, such as 5S rRNA and tRNAs.</text>
</comment>
<feature type="compositionally biased region" description="Basic residues" evidence="6">
    <location>
        <begin position="239"/>
        <end position="261"/>
    </location>
</feature>
<dbReference type="InterPro" id="IPR055207">
    <property type="entry name" value="POLR3C_WHD"/>
</dbReference>
<reference evidence="10" key="1">
    <citation type="submission" date="2016-06" db="EMBL/GenBank/DDBJ databases">
        <title>A core phylogeny of Dictyostelia derived from 50 functionally divergent proteins retrieved from five existing and six newly sequenced genomes.</title>
        <authorList>
            <person name="Singh R."/>
            <person name="Schilde C."/>
            <person name="Gezzard T."/>
            <person name="Schaap P."/>
        </authorList>
    </citation>
    <scope>NUCLEOTIDE SEQUENCE</scope>
    <source>
        <strain evidence="10">MY1-1</strain>
    </source>
</reference>
<comment type="subunit">
    <text evidence="5">Component of the RNA polymerase III (Pol III) complex consisting of 17 subunits.</text>
</comment>
<dbReference type="Pfam" id="PF08221">
    <property type="entry name" value="HTH_9"/>
    <property type="match status" value="1"/>
</dbReference>
<dbReference type="InterPro" id="IPR039748">
    <property type="entry name" value="RPC3"/>
</dbReference>
<feature type="domain" description="RNA polymerase III subunit RPC82-related helix-turn-helix" evidence="8">
    <location>
        <begin position="3"/>
        <end position="48"/>
    </location>
</feature>
<gene>
    <name evidence="10" type="primary">rpc3</name>
</gene>
<dbReference type="InterPro" id="IPR013197">
    <property type="entry name" value="RNA_pol_III_RPC82-rel_HTH"/>
</dbReference>
<dbReference type="EMBL" id="KX539351">
    <property type="protein sequence ID" value="AOE43193.1"/>
    <property type="molecule type" value="Genomic_DNA"/>
</dbReference>
<feature type="domain" description="DNA-directed RNA polymerase III subunit RPC3 winged-helix" evidence="9">
    <location>
        <begin position="463"/>
        <end position="539"/>
    </location>
</feature>
<dbReference type="GO" id="GO:0005666">
    <property type="term" value="C:RNA polymerase III complex"/>
    <property type="evidence" value="ECO:0007669"/>
    <property type="project" value="UniProtKB-UniRule"/>
</dbReference>
<sequence length="620" mass="70701">MKQVYAFLVNRGKSPLRIISQSIEGLPMKKIKQCLLVLIQHNLVEFTEYLIPLTKEEKQGLNPSDPLPTDSIYRANLANAIHRLRFPKFIHYIRQLKGDESVAIIEELVEHGRLTMEQVVHQAATCYSSRVGNLHDNAEVIRHFEEVFTRLIMEQFLMRAPKPVPTSDSDATESINKETKNSKAAAAAAEAKKRADPFSLPASFSATGPLSSSNIIPNLPMAIAVDHQPPMPDGSTNKKGAKKTPSKTTKKPAAATRKRKTAGAADEDEEQFPNVLMVSESAPVDIPNESENNNNNHSTANINQPYKKRALDLYTVTSQEETERIINDEKRILWTINYEQFITEFKLRACYDFVTEKINQECGLLFNSMIRLCKNSIRSNQDSQTACIYGENILHEYNREIEDGVNKLDRPRFEQYSQLMQATKPSLITKMNRQTKHSTSGSDLGVFQVNVGNIVGVTKQKMVESIVRQKFGENGLRVFKLLLIKNLLEPLTIAKMAMIPIKECKTLLFNMMDKGIIRLQEVPRSNDHFANRTFYLFFVDLPSLLQTLTEDIFKGIFNARERLKSELDPHRELIAKMEKLPEDHYTEDQTRIVKKVQRIVEILETVVLNLDNDLLHLYNF</sequence>
<keyword evidence="3 5" id="KW-0804">Transcription</keyword>
<evidence type="ECO:0000259" key="7">
    <source>
        <dbReference type="Pfam" id="PF05645"/>
    </source>
</evidence>
<keyword evidence="4 5" id="KW-0539">Nucleus</keyword>
<dbReference type="GO" id="GO:0003697">
    <property type="term" value="F:single-stranded DNA binding"/>
    <property type="evidence" value="ECO:0007669"/>
    <property type="project" value="UniProtKB-UniRule"/>
</dbReference>
<evidence type="ECO:0000313" key="10">
    <source>
        <dbReference type="EMBL" id="AOE43193.1"/>
    </source>
</evidence>
<dbReference type="FunFam" id="1.10.10.10:FF:000515">
    <property type="entry name" value="DNA-directed RNA polymerase III subunit rpc3"/>
    <property type="match status" value="1"/>
</dbReference>
<dbReference type="InterPro" id="IPR036388">
    <property type="entry name" value="WH-like_DNA-bd_sf"/>
</dbReference>
<evidence type="ECO:0000256" key="4">
    <source>
        <dbReference type="ARBA" id="ARBA00023242"/>
    </source>
</evidence>
<evidence type="ECO:0000256" key="6">
    <source>
        <dbReference type="SAM" id="MobiDB-lite"/>
    </source>
</evidence>
<accession>A0A1L2FUP9</accession>
<evidence type="ECO:0000259" key="8">
    <source>
        <dbReference type="Pfam" id="PF08221"/>
    </source>
</evidence>
<evidence type="ECO:0000256" key="5">
    <source>
        <dbReference type="RuleBase" id="RU367076"/>
    </source>
</evidence>
<feature type="region of interest" description="Disordered" evidence="6">
    <location>
        <begin position="224"/>
        <end position="269"/>
    </location>
</feature>
<feature type="region of interest" description="Disordered" evidence="6">
    <location>
        <begin position="161"/>
        <end position="188"/>
    </location>
</feature>
<protein>
    <recommendedName>
        <fullName evidence="5">DNA-directed RNA polymerase III subunit RPC3</fullName>
        <shortName evidence="5">RNA polymerase III subunit C3</shortName>
    </recommendedName>
</protein>
<comment type="subcellular location">
    <subcellularLocation>
        <location evidence="1 5">Nucleus</location>
    </subcellularLocation>
</comment>
<proteinExistence type="inferred from homology"/>
<evidence type="ECO:0000256" key="2">
    <source>
        <dbReference type="ARBA" id="ARBA00022478"/>
    </source>
</evidence>
<feature type="domain" description="RNA polymerase III Rpc82 C -terminal" evidence="7">
    <location>
        <begin position="284"/>
        <end position="380"/>
    </location>
</feature>
<dbReference type="AlphaFoldDB" id="A0A1L2FUP9"/>
<name>A0A1L2FUP9_9MYCE</name>
<dbReference type="Pfam" id="PF05645">
    <property type="entry name" value="RNA_pol_Rpc82"/>
    <property type="match status" value="1"/>
</dbReference>
<dbReference type="Pfam" id="PF22536">
    <property type="entry name" value="WHD_POLR3C"/>
    <property type="match status" value="1"/>
</dbReference>
<evidence type="ECO:0000256" key="1">
    <source>
        <dbReference type="ARBA" id="ARBA00004123"/>
    </source>
</evidence>
<keyword evidence="2 5" id="KW-0240">DNA-directed RNA polymerase</keyword>
<evidence type="ECO:0000256" key="3">
    <source>
        <dbReference type="ARBA" id="ARBA00023163"/>
    </source>
</evidence>
<evidence type="ECO:0000259" key="9">
    <source>
        <dbReference type="Pfam" id="PF22536"/>
    </source>
</evidence>
<dbReference type="PANTHER" id="PTHR12949">
    <property type="entry name" value="RNA POLYMERASE III DNA DIRECTED -RELATED"/>
    <property type="match status" value="1"/>
</dbReference>
<organism evidence="10">
    <name type="scientific">Coremiostelium polycephalum</name>
    <dbReference type="NCBI Taxonomy" id="142831"/>
    <lineage>
        <taxon>Eukaryota</taxon>
        <taxon>Amoebozoa</taxon>
        <taxon>Evosea</taxon>
        <taxon>Eumycetozoa</taxon>
        <taxon>Dictyostelia</taxon>
        <taxon>Dictyosteliales</taxon>
        <taxon>Coremiostelium</taxon>
    </lineage>
</organism>